<evidence type="ECO:0000256" key="1">
    <source>
        <dbReference type="SAM" id="MobiDB-lite"/>
    </source>
</evidence>
<dbReference type="EMBL" id="MU853347">
    <property type="protein sequence ID" value="KAK4111233.1"/>
    <property type="molecule type" value="Genomic_DNA"/>
</dbReference>
<keyword evidence="3" id="KW-1185">Reference proteome</keyword>
<feature type="region of interest" description="Disordered" evidence="1">
    <location>
        <begin position="1"/>
        <end position="25"/>
    </location>
</feature>
<name>A0AAN6YQN4_9PEZI</name>
<dbReference type="AlphaFoldDB" id="A0AAN6YQN4"/>
<evidence type="ECO:0000313" key="2">
    <source>
        <dbReference type="EMBL" id="KAK4111233.1"/>
    </source>
</evidence>
<organism evidence="2 3">
    <name type="scientific">Canariomyces notabilis</name>
    <dbReference type="NCBI Taxonomy" id="2074819"/>
    <lineage>
        <taxon>Eukaryota</taxon>
        <taxon>Fungi</taxon>
        <taxon>Dikarya</taxon>
        <taxon>Ascomycota</taxon>
        <taxon>Pezizomycotina</taxon>
        <taxon>Sordariomycetes</taxon>
        <taxon>Sordariomycetidae</taxon>
        <taxon>Sordariales</taxon>
        <taxon>Chaetomiaceae</taxon>
        <taxon>Canariomyces</taxon>
    </lineage>
</organism>
<reference evidence="2" key="2">
    <citation type="submission" date="2023-05" db="EMBL/GenBank/DDBJ databases">
        <authorList>
            <consortium name="Lawrence Berkeley National Laboratory"/>
            <person name="Steindorff A."/>
            <person name="Hensen N."/>
            <person name="Bonometti L."/>
            <person name="Westerberg I."/>
            <person name="Brannstrom I.O."/>
            <person name="Guillou S."/>
            <person name="Cros-Aarteil S."/>
            <person name="Calhoun S."/>
            <person name="Haridas S."/>
            <person name="Kuo A."/>
            <person name="Mondo S."/>
            <person name="Pangilinan J."/>
            <person name="Riley R."/>
            <person name="Labutti K."/>
            <person name="Andreopoulos B."/>
            <person name="Lipzen A."/>
            <person name="Chen C."/>
            <person name="Yanf M."/>
            <person name="Daum C."/>
            <person name="Ng V."/>
            <person name="Clum A."/>
            <person name="Ohm R."/>
            <person name="Martin F."/>
            <person name="Silar P."/>
            <person name="Natvig D."/>
            <person name="Lalanne C."/>
            <person name="Gautier V."/>
            <person name="Ament-Velasquez S.L."/>
            <person name="Kruys A."/>
            <person name="Hutchinson M.I."/>
            <person name="Powell A.J."/>
            <person name="Barry K."/>
            <person name="Miller A.N."/>
            <person name="Grigoriev I.V."/>
            <person name="Debuchy R."/>
            <person name="Gladieux P."/>
            <person name="Thoren M.H."/>
            <person name="Johannesson H."/>
        </authorList>
    </citation>
    <scope>NUCLEOTIDE SEQUENCE</scope>
    <source>
        <strain evidence="2">CBS 508.74</strain>
    </source>
</reference>
<comment type="caution">
    <text evidence="2">The sequence shown here is derived from an EMBL/GenBank/DDBJ whole genome shotgun (WGS) entry which is preliminary data.</text>
</comment>
<dbReference type="GeneID" id="89932883"/>
<proteinExistence type="predicted"/>
<dbReference type="RefSeq" id="XP_064668803.1">
    <property type="nucleotide sequence ID" value="XM_064808760.1"/>
</dbReference>
<evidence type="ECO:0000313" key="3">
    <source>
        <dbReference type="Proteomes" id="UP001302812"/>
    </source>
</evidence>
<gene>
    <name evidence="2" type="ORF">N656DRAFT_177846</name>
</gene>
<dbReference type="Proteomes" id="UP001302812">
    <property type="component" value="Unassembled WGS sequence"/>
</dbReference>
<reference evidence="2" key="1">
    <citation type="journal article" date="2023" name="Mol. Phylogenet. Evol.">
        <title>Genome-scale phylogeny and comparative genomics of the fungal order Sordariales.</title>
        <authorList>
            <person name="Hensen N."/>
            <person name="Bonometti L."/>
            <person name="Westerberg I."/>
            <person name="Brannstrom I.O."/>
            <person name="Guillou S."/>
            <person name="Cros-Aarteil S."/>
            <person name="Calhoun S."/>
            <person name="Haridas S."/>
            <person name="Kuo A."/>
            <person name="Mondo S."/>
            <person name="Pangilinan J."/>
            <person name="Riley R."/>
            <person name="LaButti K."/>
            <person name="Andreopoulos B."/>
            <person name="Lipzen A."/>
            <person name="Chen C."/>
            <person name="Yan M."/>
            <person name="Daum C."/>
            <person name="Ng V."/>
            <person name="Clum A."/>
            <person name="Steindorff A."/>
            <person name="Ohm R.A."/>
            <person name="Martin F."/>
            <person name="Silar P."/>
            <person name="Natvig D.O."/>
            <person name="Lalanne C."/>
            <person name="Gautier V."/>
            <person name="Ament-Velasquez S.L."/>
            <person name="Kruys A."/>
            <person name="Hutchinson M.I."/>
            <person name="Powell A.J."/>
            <person name="Barry K."/>
            <person name="Miller A.N."/>
            <person name="Grigoriev I.V."/>
            <person name="Debuchy R."/>
            <person name="Gladieux P."/>
            <person name="Hiltunen Thoren M."/>
            <person name="Johannesson H."/>
        </authorList>
    </citation>
    <scope>NUCLEOTIDE SEQUENCE</scope>
    <source>
        <strain evidence="2">CBS 508.74</strain>
    </source>
</reference>
<accession>A0AAN6YQN4</accession>
<sequence>MGRQRRGLELQEVPGGVPRGTELTDRPTSTKYPYLVYGVCTYVRTSYEYHLTSMFIISVLRDLCIWPQASRLVSSIAEANLMERHTLTAWPVLFSDPDQVLVVREGEPQSGKTDVACFQSNPLPFCDSRFSPTIPNQDIFCNWPCLRWKHAAHVVIKPSKEETQEAEGKK</sequence>
<protein>
    <submittedName>
        <fullName evidence="2">Uncharacterized protein</fullName>
    </submittedName>
</protein>